<dbReference type="Proteomes" id="UP000193922">
    <property type="component" value="Unassembled WGS sequence"/>
</dbReference>
<dbReference type="GO" id="GO:0005794">
    <property type="term" value="C:Golgi apparatus"/>
    <property type="evidence" value="ECO:0007669"/>
    <property type="project" value="UniProtKB-SubCell"/>
</dbReference>
<dbReference type="AlphaFoldDB" id="A0A1Y1W8C8"/>
<dbReference type="PANTHER" id="PTHR10766">
    <property type="entry name" value="TRANSMEMBRANE 9 SUPERFAMILY PROTEIN"/>
    <property type="match status" value="1"/>
</dbReference>
<evidence type="ECO:0000256" key="3">
    <source>
        <dbReference type="ARBA" id="ARBA00005227"/>
    </source>
</evidence>
<feature type="transmembrane region" description="Helical" evidence="9">
    <location>
        <begin position="479"/>
        <end position="498"/>
    </location>
</feature>
<dbReference type="OrthoDB" id="1666796at2759"/>
<evidence type="ECO:0000256" key="5">
    <source>
        <dbReference type="ARBA" id="ARBA00022729"/>
    </source>
</evidence>
<evidence type="ECO:0000313" key="10">
    <source>
        <dbReference type="EMBL" id="ORX69791.1"/>
    </source>
</evidence>
<feature type="transmembrane region" description="Helical" evidence="9">
    <location>
        <begin position="393"/>
        <end position="413"/>
    </location>
</feature>
<evidence type="ECO:0000256" key="9">
    <source>
        <dbReference type="RuleBase" id="RU363079"/>
    </source>
</evidence>
<dbReference type="Pfam" id="PF02990">
    <property type="entry name" value="EMP70"/>
    <property type="match status" value="1"/>
</dbReference>
<proteinExistence type="inferred from homology"/>
<keyword evidence="5 9" id="KW-0732">Signal</keyword>
<feature type="transmembrane region" description="Helical" evidence="9">
    <location>
        <begin position="352"/>
        <end position="372"/>
    </location>
</feature>
<keyword evidence="8 9" id="KW-0472">Membrane</keyword>
<evidence type="ECO:0000256" key="2">
    <source>
        <dbReference type="ARBA" id="ARBA00004555"/>
    </source>
</evidence>
<dbReference type="STRING" id="61395.A0A1Y1W8C8"/>
<dbReference type="EMBL" id="MCFD01000007">
    <property type="protein sequence ID" value="ORX69791.1"/>
    <property type="molecule type" value="Genomic_DNA"/>
</dbReference>
<dbReference type="InterPro" id="IPR004240">
    <property type="entry name" value="EMP70"/>
</dbReference>
<dbReference type="PANTHER" id="PTHR10766:SF55">
    <property type="entry name" value="TRANSMEMBRANE 9 SUPERFAMILY MEMBER 4"/>
    <property type="match status" value="1"/>
</dbReference>
<dbReference type="GO" id="GO:0072657">
    <property type="term" value="P:protein localization to membrane"/>
    <property type="evidence" value="ECO:0007669"/>
    <property type="project" value="TreeGrafter"/>
</dbReference>
<protein>
    <recommendedName>
        <fullName evidence="9">Transmembrane 9 superfamily member</fullName>
    </recommendedName>
</protein>
<feature type="chain" id="PRO_5010897362" description="Transmembrane 9 superfamily member" evidence="9">
    <location>
        <begin position="29"/>
        <end position="623"/>
    </location>
</feature>
<feature type="transmembrane region" description="Helical" evidence="9">
    <location>
        <begin position="587"/>
        <end position="613"/>
    </location>
</feature>
<keyword evidence="7" id="KW-0333">Golgi apparatus</keyword>
<evidence type="ECO:0000256" key="8">
    <source>
        <dbReference type="ARBA" id="ARBA00023136"/>
    </source>
</evidence>
<dbReference type="GeneID" id="63805900"/>
<feature type="transmembrane region" description="Helical" evidence="9">
    <location>
        <begin position="425"/>
        <end position="448"/>
    </location>
</feature>
<name>A0A1Y1W8C8_9FUNG</name>
<comment type="caution">
    <text evidence="10">The sequence shown here is derived from an EMBL/GenBank/DDBJ whole genome shotgun (WGS) entry which is preliminary data.</text>
</comment>
<comment type="similarity">
    <text evidence="3 9">Belongs to the nonaspanin (TM9SF) (TC 9.A.2) family.</text>
</comment>
<evidence type="ECO:0000256" key="6">
    <source>
        <dbReference type="ARBA" id="ARBA00022989"/>
    </source>
</evidence>
<keyword evidence="6 9" id="KW-1133">Transmembrane helix</keyword>
<evidence type="ECO:0000256" key="4">
    <source>
        <dbReference type="ARBA" id="ARBA00022692"/>
    </source>
</evidence>
<feature type="transmembrane region" description="Helical" evidence="9">
    <location>
        <begin position="510"/>
        <end position="536"/>
    </location>
</feature>
<feature type="transmembrane region" description="Helical" evidence="9">
    <location>
        <begin position="548"/>
        <end position="567"/>
    </location>
</feature>
<feature type="signal peptide" evidence="9">
    <location>
        <begin position="1"/>
        <end position="28"/>
    </location>
</feature>
<accession>A0A1Y1W8C8</accession>
<comment type="subcellular location">
    <subcellularLocation>
        <location evidence="2">Golgi apparatus</location>
    </subcellularLocation>
    <subcellularLocation>
        <location evidence="1">Membrane</location>
        <topology evidence="1">Multi-pass membrane protein</topology>
    </subcellularLocation>
</comment>
<evidence type="ECO:0000256" key="1">
    <source>
        <dbReference type="ARBA" id="ARBA00004141"/>
    </source>
</evidence>
<keyword evidence="4 9" id="KW-0812">Transmembrane</keyword>
<evidence type="ECO:0000313" key="11">
    <source>
        <dbReference type="Proteomes" id="UP000193922"/>
    </source>
</evidence>
<dbReference type="GO" id="GO:0016020">
    <property type="term" value="C:membrane"/>
    <property type="evidence" value="ECO:0007669"/>
    <property type="project" value="UniProtKB-SubCell"/>
</dbReference>
<sequence length="623" mass="69294">MAGGELSGLGGMLLSLKGAAALVAGAQGFYIPSMGPRSFKAGERVPLNVNRVFSEHVPLPFAYYDLPFVCKPNDIQRPWLNVGEVLRGDRIASSDYVLTMGQDVPCQVLCTKFLSADADAAAGRFVEQDYLVEWIVDKLPGATTYVSAKDKQRKEYEPGFRIGSIAHLNNHMTMHILYEKRGEARRIVGFEVYPRSIQNSSSSCPNLNATSALPPLVVGERRAQTITYSYSVRWIEDPAVHWTHRWDRYLATSDPQVHWYSIFNSAVIILLLTGVVAVILMRMLNRDLVATDDFHDIEETSGWKLLHGDVFRAPAYGGLLAPLLGAAVQVMYTFIVTTGFGLLGVLSPSYRGGLLTTGIVWFLLTGAAAGYYSSHLYRTWGGSNWFKNAVMTAALVPGMLIGTSLFLNLFLWYRASSAAMPFSTILLLLALWLCVELPLTLLGAWFGFRRKPYSEPARTNPIPRPVPPIPTYLQPVPSMLLAGALPFAVIFIELFFVLKSIWQDSFYYEYGFALIVGLILAVTVCETTIIMVWMALNAGVHQWWWRAFAYGASSAIYILAYSIFYYFSRVRAGMPGVGGFVPTLTFFVQSLLIATAYALCTGSMGFFAAYFFIRRIYRLVKLS</sequence>
<feature type="transmembrane region" description="Helical" evidence="9">
    <location>
        <begin position="257"/>
        <end position="280"/>
    </location>
</feature>
<organism evidence="10 11">
    <name type="scientific">Linderina pennispora</name>
    <dbReference type="NCBI Taxonomy" id="61395"/>
    <lineage>
        <taxon>Eukaryota</taxon>
        <taxon>Fungi</taxon>
        <taxon>Fungi incertae sedis</taxon>
        <taxon>Zoopagomycota</taxon>
        <taxon>Kickxellomycotina</taxon>
        <taxon>Kickxellomycetes</taxon>
        <taxon>Kickxellales</taxon>
        <taxon>Kickxellaceae</taxon>
        <taxon>Linderina</taxon>
    </lineage>
</organism>
<dbReference type="RefSeq" id="XP_040743479.1">
    <property type="nucleotide sequence ID" value="XM_040889252.1"/>
</dbReference>
<gene>
    <name evidence="10" type="ORF">DL89DRAFT_275059</name>
</gene>
<reference evidence="10 11" key="1">
    <citation type="submission" date="2016-07" db="EMBL/GenBank/DDBJ databases">
        <title>Pervasive Adenine N6-methylation of Active Genes in Fungi.</title>
        <authorList>
            <consortium name="DOE Joint Genome Institute"/>
            <person name="Mondo S.J."/>
            <person name="Dannebaum R.O."/>
            <person name="Kuo R.C."/>
            <person name="Labutti K."/>
            <person name="Haridas S."/>
            <person name="Kuo A."/>
            <person name="Salamov A."/>
            <person name="Ahrendt S.R."/>
            <person name="Lipzen A."/>
            <person name="Sullivan W."/>
            <person name="Andreopoulos W.B."/>
            <person name="Clum A."/>
            <person name="Lindquist E."/>
            <person name="Daum C."/>
            <person name="Ramamoorthy G.K."/>
            <person name="Gryganskyi A."/>
            <person name="Culley D."/>
            <person name="Magnuson J.K."/>
            <person name="James T.Y."/>
            <person name="O'Malley M.A."/>
            <person name="Stajich J.E."/>
            <person name="Spatafora J.W."/>
            <person name="Visel A."/>
            <person name="Grigoriev I.V."/>
        </authorList>
    </citation>
    <scope>NUCLEOTIDE SEQUENCE [LARGE SCALE GENOMIC DNA]</scope>
    <source>
        <strain evidence="10 11">ATCC 12442</strain>
    </source>
</reference>
<evidence type="ECO:0000256" key="7">
    <source>
        <dbReference type="ARBA" id="ARBA00023034"/>
    </source>
</evidence>
<feature type="transmembrane region" description="Helical" evidence="9">
    <location>
        <begin position="319"/>
        <end position="346"/>
    </location>
</feature>
<keyword evidence="11" id="KW-1185">Reference proteome</keyword>